<proteinExistence type="inferred from homology"/>
<dbReference type="EMBL" id="WHNX01000009">
    <property type="protein sequence ID" value="MPW25576.1"/>
    <property type="molecule type" value="Genomic_DNA"/>
</dbReference>
<feature type="transmembrane region" description="Helical" evidence="8">
    <location>
        <begin position="6"/>
        <end position="29"/>
    </location>
</feature>
<keyword evidence="3" id="KW-0813">Transport</keyword>
<accession>A0A6A7K875</accession>
<evidence type="ECO:0000256" key="2">
    <source>
        <dbReference type="ARBA" id="ARBA00010145"/>
    </source>
</evidence>
<evidence type="ECO:0000256" key="6">
    <source>
        <dbReference type="ARBA" id="ARBA00022989"/>
    </source>
</evidence>
<reference evidence="9 10" key="1">
    <citation type="submission" date="2019-10" db="EMBL/GenBank/DDBJ databases">
        <title>Alkalibaculum tamaniensis sp.nov., a new alkaliphilic acetogen, isolated on methoxylated aromatics from a mud volcano.</title>
        <authorList>
            <person name="Khomyakova M.A."/>
            <person name="Merkel A.Y."/>
            <person name="Bonch-Osmolovskaya E.A."/>
            <person name="Slobodkin A.I."/>
        </authorList>
    </citation>
    <scope>NUCLEOTIDE SEQUENCE [LARGE SCALE GENOMIC DNA]</scope>
    <source>
        <strain evidence="9 10">M08DMB</strain>
    </source>
</reference>
<feature type="transmembrane region" description="Helical" evidence="8">
    <location>
        <begin position="101"/>
        <end position="121"/>
    </location>
</feature>
<dbReference type="PANTHER" id="PTHR36838:SF1">
    <property type="entry name" value="SLR1864 PROTEIN"/>
    <property type="match status" value="1"/>
</dbReference>
<name>A0A6A7K875_9FIRM</name>
<dbReference type="AlphaFoldDB" id="A0A6A7K875"/>
<evidence type="ECO:0000256" key="5">
    <source>
        <dbReference type="ARBA" id="ARBA00022692"/>
    </source>
</evidence>
<keyword evidence="5 8" id="KW-0812">Transmembrane</keyword>
<dbReference type="GO" id="GO:0005886">
    <property type="term" value="C:plasma membrane"/>
    <property type="evidence" value="ECO:0007669"/>
    <property type="project" value="UniProtKB-SubCell"/>
</dbReference>
<dbReference type="Pfam" id="PF03547">
    <property type="entry name" value="Mem_trans"/>
    <property type="match status" value="2"/>
</dbReference>
<evidence type="ECO:0000313" key="9">
    <source>
        <dbReference type="EMBL" id="MPW25576.1"/>
    </source>
</evidence>
<evidence type="ECO:0000256" key="3">
    <source>
        <dbReference type="ARBA" id="ARBA00022448"/>
    </source>
</evidence>
<keyword evidence="7 8" id="KW-0472">Membrane</keyword>
<evidence type="ECO:0000256" key="4">
    <source>
        <dbReference type="ARBA" id="ARBA00022475"/>
    </source>
</evidence>
<keyword evidence="10" id="KW-1185">Reference proteome</keyword>
<evidence type="ECO:0000256" key="7">
    <source>
        <dbReference type="ARBA" id="ARBA00023136"/>
    </source>
</evidence>
<keyword evidence="6 8" id="KW-1133">Transmembrane helix</keyword>
<dbReference type="Proteomes" id="UP000440004">
    <property type="component" value="Unassembled WGS sequence"/>
</dbReference>
<dbReference type="InterPro" id="IPR004776">
    <property type="entry name" value="Mem_transp_PIN-like"/>
</dbReference>
<evidence type="ECO:0000256" key="8">
    <source>
        <dbReference type="SAM" id="Phobius"/>
    </source>
</evidence>
<dbReference type="GO" id="GO:0055085">
    <property type="term" value="P:transmembrane transport"/>
    <property type="evidence" value="ECO:0007669"/>
    <property type="project" value="InterPro"/>
</dbReference>
<comment type="similarity">
    <text evidence="2">Belongs to the auxin efflux carrier (TC 2.A.69) family.</text>
</comment>
<evidence type="ECO:0000313" key="10">
    <source>
        <dbReference type="Proteomes" id="UP000440004"/>
    </source>
</evidence>
<feature type="transmembrane region" description="Helical" evidence="8">
    <location>
        <begin position="284"/>
        <end position="303"/>
    </location>
</feature>
<feature type="transmembrane region" description="Helical" evidence="8">
    <location>
        <begin position="222"/>
        <end position="244"/>
    </location>
</feature>
<dbReference type="Gene3D" id="1.20.1530.20">
    <property type="match status" value="1"/>
</dbReference>
<feature type="transmembrane region" description="Helical" evidence="8">
    <location>
        <begin position="160"/>
        <end position="178"/>
    </location>
</feature>
<dbReference type="PANTHER" id="PTHR36838">
    <property type="entry name" value="AUXIN EFFLUX CARRIER FAMILY PROTEIN"/>
    <property type="match status" value="1"/>
</dbReference>
<organism evidence="9 10">
    <name type="scientific">Alkalibaculum sporogenes</name>
    <dbReference type="NCBI Taxonomy" id="2655001"/>
    <lineage>
        <taxon>Bacteria</taxon>
        <taxon>Bacillati</taxon>
        <taxon>Bacillota</taxon>
        <taxon>Clostridia</taxon>
        <taxon>Eubacteriales</taxon>
        <taxon>Eubacteriaceae</taxon>
        <taxon>Alkalibaculum</taxon>
    </lineage>
</organism>
<protein>
    <submittedName>
        <fullName evidence="9">AEC family transporter</fullName>
    </submittedName>
</protein>
<evidence type="ECO:0000256" key="1">
    <source>
        <dbReference type="ARBA" id="ARBA00004651"/>
    </source>
</evidence>
<keyword evidence="4" id="KW-1003">Cell membrane</keyword>
<sequence length="308" mass="33156">MSISALIFNQIIIIMILIAVGGVSCKIGLISDEANKSMSKLVNNVVNPAVVFLSFQKQYDTEHAKGLIFALGLAGVAFAISMAFAYGILRKGNSEVLAVERFSCIYPNCGFMGIPLVYGLFGTEGVFYLTAYLTIFNILVWSHGVTLMGGNLGGEALKRVLKTPAIIATFLGIIFFITGLRLPELLDMSVVYIGNMNTPMAMMVGGATLARTDVFNALKNKRIYIVAIIKLIVIPLAVILSASFLNINQVIVVTTIIATASPSAITGTMFALTYDGDAFYASEVFTATTIMSIITIPLIIWIAEVFTM</sequence>
<dbReference type="RefSeq" id="WP_152803178.1">
    <property type="nucleotide sequence ID" value="NZ_WHNX01000009.1"/>
</dbReference>
<feature type="transmembrane region" description="Helical" evidence="8">
    <location>
        <begin position="127"/>
        <end position="148"/>
    </location>
</feature>
<comment type="subcellular location">
    <subcellularLocation>
        <location evidence="1">Cell membrane</location>
        <topology evidence="1">Multi-pass membrane protein</topology>
    </subcellularLocation>
</comment>
<feature type="transmembrane region" description="Helical" evidence="8">
    <location>
        <begin position="250"/>
        <end position="272"/>
    </location>
</feature>
<dbReference type="InterPro" id="IPR038770">
    <property type="entry name" value="Na+/solute_symporter_sf"/>
</dbReference>
<comment type="caution">
    <text evidence="9">The sequence shown here is derived from an EMBL/GenBank/DDBJ whole genome shotgun (WGS) entry which is preliminary data.</text>
</comment>
<feature type="transmembrane region" description="Helical" evidence="8">
    <location>
        <begin position="68"/>
        <end position="89"/>
    </location>
</feature>
<gene>
    <name evidence="9" type="ORF">GC105_07215</name>
</gene>